<dbReference type="OrthoDB" id="1055148at2759"/>
<dbReference type="PROSITE" id="PS00086">
    <property type="entry name" value="CYTOCHROME_P450"/>
    <property type="match status" value="1"/>
</dbReference>
<reference evidence="10" key="1">
    <citation type="submission" date="2025-08" db="UniProtKB">
        <authorList>
            <consortium name="RefSeq"/>
        </authorList>
    </citation>
    <scope>IDENTIFICATION</scope>
    <source>
        <tissue evidence="10">Fruit stalk</tissue>
    </source>
</reference>
<dbReference type="GO" id="GO:0004497">
    <property type="term" value="F:monooxygenase activity"/>
    <property type="evidence" value="ECO:0007669"/>
    <property type="project" value="UniProtKB-KW"/>
</dbReference>
<dbReference type="GeneID" id="111275039"/>
<dbReference type="SUPFAM" id="SSF48264">
    <property type="entry name" value="Cytochrome P450"/>
    <property type="match status" value="1"/>
</dbReference>
<dbReference type="AlphaFoldDB" id="A0A6P5WIW1"/>
<evidence type="ECO:0000256" key="4">
    <source>
        <dbReference type="ARBA" id="ARBA00023002"/>
    </source>
</evidence>
<evidence type="ECO:0000313" key="10">
    <source>
        <dbReference type="RefSeq" id="XP_022715899.1"/>
    </source>
</evidence>
<name>A0A6P5WIW1_DURZI</name>
<evidence type="ECO:0000256" key="8">
    <source>
        <dbReference type="RuleBase" id="RU000461"/>
    </source>
</evidence>
<evidence type="ECO:0000313" key="9">
    <source>
        <dbReference type="Proteomes" id="UP000515121"/>
    </source>
</evidence>
<evidence type="ECO:0000256" key="6">
    <source>
        <dbReference type="ARBA" id="ARBA00023033"/>
    </source>
</evidence>
<protein>
    <submittedName>
        <fullName evidence="10">Cytochrome P450 81D11-like</fullName>
    </submittedName>
</protein>
<dbReference type="Pfam" id="PF00067">
    <property type="entry name" value="p450"/>
    <property type="match status" value="1"/>
</dbReference>
<gene>
    <name evidence="10" type="primary">LOC111275039</name>
</gene>
<keyword evidence="9" id="KW-1185">Reference proteome</keyword>
<dbReference type="FunFam" id="1.10.630.10:FF:000081">
    <property type="entry name" value="Cytochrome P450 CYP81N5"/>
    <property type="match status" value="1"/>
</dbReference>
<dbReference type="InterPro" id="IPR036396">
    <property type="entry name" value="Cyt_P450_sf"/>
</dbReference>
<dbReference type="GO" id="GO:0005506">
    <property type="term" value="F:iron ion binding"/>
    <property type="evidence" value="ECO:0007669"/>
    <property type="project" value="InterPro"/>
</dbReference>
<evidence type="ECO:0000256" key="2">
    <source>
        <dbReference type="ARBA" id="ARBA00022617"/>
    </source>
</evidence>
<keyword evidence="2 7" id="KW-0349">Heme</keyword>
<dbReference type="InterPro" id="IPR002401">
    <property type="entry name" value="Cyt_P450_E_grp-I"/>
</dbReference>
<accession>A0A6P5WIW1</accession>
<dbReference type="PANTHER" id="PTHR47947:SF13">
    <property type="entry name" value="CYTOCHROME P450, FAMILY 81, SUBFAMILY K, POLYPEPTIDE 1-RELATED"/>
    <property type="match status" value="1"/>
</dbReference>
<dbReference type="GO" id="GO:0020037">
    <property type="term" value="F:heme binding"/>
    <property type="evidence" value="ECO:0007669"/>
    <property type="project" value="InterPro"/>
</dbReference>
<keyword evidence="5 7" id="KW-0408">Iron</keyword>
<dbReference type="InterPro" id="IPR001128">
    <property type="entry name" value="Cyt_P450"/>
</dbReference>
<dbReference type="CDD" id="cd20653">
    <property type="entry name" value="CYP81"/>
    <property type="match status" value="1"/>
</dbReference>
<dbReference type="KEGG" id="dzi:111275039"/>
<keyword evidence="6 8" id="KW-0503">Monooxygenase</keyword>
<proteinExistence type="inferred from homology"/>
<keyword evidence="3 7" id="KW-0479">Metal-binding</keyword>
<organism evidence="9 10">
    <name type="scientific">Durio zibethinus</name>
    <name type="common">Durian</name>
    <dbReference type="NCBI Taxonomy" id="66656"/>
    <lineage>
        <taxon>Eukaryota</taxon>
        <taxon>Viridiplantae</taxon>
        <taxon>Streptophyta</taxon>
        <taxon>Embryophyta</taxon>
        <taxon>Tracheophyta</taxon>
        <taxon>Spermatophyta</taxon>
        <taxon>Magnoliopsida</taxon>
        <taxon>eudicotyledons</taxon>
        <taxon>Gunneridae</taxon>
        <taxon>Pentapetalae</taxon>
        <taxon>rosids</taxon>
        <taxon>malvids</taxon>
        <taxon>Malvales</taxon>
        <taxon>Malvaceae</taxon>
        <taxon>Helicteroideae</taxon>
        <taxon>Durio</taxon>
    </lineage>
</organism>
<dbReference type="Proteomes" id="UP000515121">
    <property type="component" value="Unplaced"/>
</dbReference>
<dbReference type="PRINTS" id="PR00463">
    <property type="entry name" value="EP450I"/>
</dbReference>
<dbReference type="GO" id="GO:0016705">
    <property type="term" value="F:oxidoreductase activity, acting on paired donors, with incorporation or reduction of molecular oxygen"/>
    <property type="evidence" value="ECO:0007669"/>
    <property type="project" value="InterPro"/>
</dbReference>
<dbReference type="RefSeq" id="XP_022715899.1">
    <property type="nucleotide sequence ID" value="XM_022860164.1"/>
</dbReference>
<dbReference type="InterPro" id="IPR017972">
    <property type="entry name" value="Cyt_P450_CS"/>
</dbReference>
<dbReference type="PANTHER" id="PTHR47947">
    <property type="entry name" value="CYTOCHROME P450 82C3-RELATED"/>
    <property type="match status" value="1"/>
</dbReference>
<sequence length="523" mass="59403">MFLIFDKIFCVSMENPCHYLGIIFFIFLTIKLLTHRKQNLPPSPFSLPIIGHLHLIRNPLYQSLATLLSKYGPILYLKVGCKRILVMCSPSAVEECFTKNDIIFANRPPTMAGDILTYNYISYVWAPYGPLWRNLRRLSVVEIFSSNSVQKFSSIREEEVGNFMRRLFEVSAANGSQKVDLKYLFCLLTTNVMLRVVAGKRGVEDAKDMEAEKIFFREFKNIFFPSLGTNICDFFPVLRWIGFQGIEKNLKELQRRRDAYIQNLVDGIRLKKTSCSVDVPVIKEEGKKNPSLVEKLLSIQEEDPKFCSNEVIKSMVLMMFIAGTETTAVTMEWAMALLLNHPEALQKVRAEIVSHVGHERLLNDSDLAKLPYLRCVVNETLRLYPPAPVLLPHCSSEDCMVGGYEIPKGTTLSVNVWAIHRDPSIWKEPTKFKPERFERSFEEKGVEFLPFGLGRRACPGATMGLRLVLLALGAAIQCFEWEKLGSDKVDMTPGTTGLALSKARPLEALCCPRPDLIKLLSQF</sequence>
<keyword evidence="4 8" id="KW-0560">Oxidoreductase</keyword>
<dbReference type="InterPro" id="IPR050651">
    <property type="entry name" value="Plant_Cytochrome_P450_Monoox"/>
</dbReference>
<evidence type="ECO:0000256" key="5">
    <source>
        <dbReference type="ARBA" id="ARBA00023004"/>
    </source>
</evidence>
<dbReference type="PRINTS" id="PR00385">
    <property type="entry name" value="P450"/>
</dbReference>
<evidence type="ECO:0000256" key="1">
    <source>
        <dbReference type="ARBA" id="ARBA00010617"/>
    </source>
</evidence>
<evidence type="ECO:0000256" key="3">
    <source>
        <dbReference type="ARBA" id="ARBA00022723"/>
    </source>
</evidence>
<dbReference type="Gene3D" id="1.10.630.10">
    <property type="entry name" value="Cytochrome P450"/>
    <property type="match status" value="1"/>
</dbReference>
<comment type="similarity">
    <text evidence="1 8">Belongs to the cytochrome P450 family.</text>
</comment>
<comment type="cofactor">
    <cofactor evidence="7">
        <name>heme</name>
        <dbReference type="ChEBI" id="CHEBI:30413"/>
    </cofactor>
</comment>
<feature type="binding site" description="axial binding residue" evidence="7">
    <location>
        <position position="458"/>
    </location>
    <ligand>
        <name>heme</name>
        <dbReference type="ChEBI" id="CHEBI:30413"/>
    </ligand>
    <ligandPart>
        <name>Fe</name>
        <dbReference type="ChEBI" id="CHEBI:18248"/>
    </ligandPart>
</feature>
<evidence type="ECO:0000256" key="7">
    <source>
        <dbReference type="PIRSR" id="PIRSR602401-1"/>
    </source>
</evidence>